<feature type="non-terminal residue" evidence="1">
    <location>
        <position position="128"/>
    </location>
</feature>
<name>A0A0B2VC51_TOXCA</name>
<comment type="caution">
    <text evidence="1">The sequence shown here is derived from an EMBL/GenBank/DDBJ whole genome shotgun (WGS) entry which is preliminary data.</text>
</comment>
<reference evidence="1 2" key="1">
    <citation type="submission" date="2014-11" db="EMBL/GenBank/DDBJ databases">
        <title>Genetic blueprint of the zoonotic pathogen Toxocara canis.</title>
        <authorList>
            <person name="Zhu X.-Q."/>
            <person name="Korhonen P.K."/>
            <person name="Cai H."/>
            <person name="Young N.D."/>
            <person name="Nejsum P."/>
            <person name="von Samson-Himmelstjerna G."/>
            <person name="Boag P.R."/>
            <person name="Tan P."/>
            <person name="Li Q."/>
            <person name="Min J."/>
            <person name="Yang Y."/>
            <person name="Wang X."/>
            <person name="Fang X."/>
            <person name="Hall R.S."/>
            <person name="Hofmann A."/>
            <person name="Sternberg P.W."/>
            <person name="Jex A.R."/>
            <person name="Gasser R.B."/>
        </authorList>
    </citation>
    <scope>NUCLEOTIDE SEQUENCE [LARGE SCALE GENOMIC DNA]</scope>
    <source>
        <strain evidence="1">PN_DK_2014</strain>
    </source>
</reference>
<evidence type="ECO:0000313" key="2">
    <source>
        <dbReference type="Proteomes" id="UP000031036"/>
    </source>
</evidence>
<dbReference type="AlphaFoldDB" id="A0A0B2VC51"/>
<protein>
    <submittedName>
        <fullName evidence="1">Uncharacterized protein</fullName>
    </submittedName>
</protein>
<feature type="non-terminal residue" evidence="1">
    <location>
        <position position="1"/>
    </location>
</feature>
<dbReference type="Proteomes" id="UP000031036">
    <property type="component" value="Unassembled WGS sequence"/>
</dbReference>
<organism evidence="1 2">
    <name type="scientific">Toxocara canis</name>
    <name type="common">Canine roundworm</name>
    <dbReference type="NCBI Taxonomy" id="6265"/>
    <lineage>
        <taxon>Eukaryota</taxon>
        <taxon>Metazoa</taxon>
        <taxon>Ecdysozoa</taxon>
        <taxon>Nematoda</taxon>
        <taxon>Chromadorea</taxon>
        <taxon>Rhabditida</taxon>
        <taxon>Spirurina</taxon>
        <taxon>Ascaridomorpha</taxon>
        <taxon>Ascaridoidea</taxon>
        <taxon>Toxocaridae</taxon>
        <taxon>Toxocara</taxon>
    </lineage>
</organism>
<evidence type="ECO:0000313" key="1">
    <source>
        <dbReference type="EMBL" id="KHN81086.1"/>
    </source>
</evidence>
<dbReference type="EMBL" id="JPKZ01001591">
    <property type="protein sequence ID" value="KHN81086.1"/>
    <property type="molecule type" value="Genomic_DNA"/>
</dbReference>
<sequence>RSEQESFLTQLQKTSAGGRHYSVYSGSSWKGTQAGENQISVATVYWCRIGNIRALICVCLSRNACRTCVRIRGVLFTAIQEQERYRFGQHGARNQKSCKKIDRKLCPLSICSLLKTCSQLLAHRVASQ</sequence>
<accession>A0A0B2VC51</accession>
<gene>
    <name evidence="1" type="ORF">Tcan_00487</name>
</gene>
<keyword evidence="2" id="KW-1185">Reference proteome</keyword>
<proteinExistence type="predicted"/>